<dbReference type="InterPro" id="IPR018490">
    <property type="entry name" value="cNMP-bd_dom_sf"/>
</dbReference>
<dbReference type="Proteomes" id="UP000481033">
    <property type="component" value="Unassembled WGS sequence"/>
</dbReference>
<dbReference type="PRINTS" id="PR00034">
    <property type="entry name" value="HTHCRP"/>
</dbReference>
<gene>
    <name evidence="5" type="ORF">DXZ20_27855</name>
</gene>
<dbReference type="SUPFAM" id="SSF46785">
    <property type="entry name" value="Winged helix' DNA-binding domain"/>
    <property type="match status" value="1"/>
</dbReference>
<dbReference type="PROSITE" id="PS50007">
    <property type="entry name" value="PIPLC_X_DOMAIN"/>
    <property type="match status" value="1"/>
</dbReference>
<keyword evidence="3" id="KW-0804">Transcription</keyword>
<dbReference type="Gene3D" id="2.60.120.10">
    <property type="entry name" value="Jelly Rolls"/>
    <property type="match status" value="1"/>
</dbReference>
<dbReference type="AlphaFoldDB" id="A0A6M0RUH2"/>
<keyword evidence="6" id="KW-1185">Reference proteome</keyword>
<evidence type="ECO:0000256" key="1">
    <source>
        <dbReference type="ARBA" id="ARBA00023015"/>
    </source>
</evidence>
<evidence type="ECO:0000259" key="4">
    <source>
        <dbReference type="PROSITE" id="PS51063"/>
    </source>
</evidence>
<dbReference type="InterPro" id="IPR036390">
    <property type="entry name" value="WH_DNA-bd_sf"/>
</dbReference>
<dbReference type="Pfam" id="PF13545">
    <property type="entry name" value="HTH_Crp_2"/>
    <property type="match status" value="1"/>
</dbReference>
<evidence type="ECO:0000256" key="3">
    <source>
        <dbReference type="ARBA" id="ARBA00023163"/>
    </source>
</evidence>
<dbReference type="InterPro" id="IPR012318">
    <property type="entry name" value="HTH_CRP"/>
</dbReference>
<dbReference type="EMBL" id="QXHD01000004">
    <property type="protein sequence ID" value="NEZ59392.1"/>
    <property type="molecule type" value="Genomic_DNA"/>
</dbReference>
<proteinExistence type="predicted"/>
<name>A0A6M0RUH2_9CYAN</name>
<dbReference type="PROSITE" id="PS51063">
    <property type="entry name" value="HTH_CRP_2"/>
    <property type="match status" value="1"/>
</dbReference>
<evidence type="ECO:0000313" key="5">
    <source>
        <dbReference type="EMBL" id="NEZ59392.1"/>
    </source>
</evidence>
<evidence type="ECO:0000256" key="2">
    <source>
        <dbReference type="ARBA" id="ARBA00023125"/>
    </source>
</evidence>
<sequence>MSSTLLQPNYRFKRRDRISVDTCTLWQVRSGLVRTVTWSEEGEIVVLGLWSPGSVIGVPISQVEPCELQCLSAVELIRLPLDYPLTIDMLLKHTAQVNRLLQIMHCRQVQDRLLQFTCWLAENFGQPTSHGRLITIRLTHQEIAETIGTSRVTITRFIKQLEATGLMRWSGRERFVSNKALKAHHRELMIA</sequence>
<dbReference type="RefSeq" id="WP_006513766.1">
    <property type="nucleotide sequence ID" value="NZ_QXHD01000004.1"/>
</dbReference>
<evidence type="ECO:0000313" key="6">
    <source>
        <dbReference type="Proteomes" id="UP000481033"/>
    </source>
</evidence>
<keyword evidence="2" id="KW-0238">DNA-binding</keyword>
<dbReference type="GO" id="GO:0006355">
    <property type="term" value="P:regulation of DNA-templated transcription"/>
    <property type="evidence" value="ECO:0007669"/>
    <property type="project" value="InterPro"/>
</dbReference>
<keyword evidence="1" id="KW-0805">Transcription regulation</keyword>
<reference evidence="5 6" key="1">
    <citation type="journal article" date="2020" name="Microb. Ecol.">
        <title>Ecogenomics of the Marine Benthic Filamentous Cyanobacterium Adonisia.</title>
        <authorList>
            <person name="Walter J.M."/>
            <person name="Coutinho F.H."/>
            <person name="Leomil L."/>
            <person name="Hargreaves P.I."/>
            <person name="Campeao M.E."/>
            <person name="Vieira V.V."/>
            <person name="Silva B.S."/>
            <person name="Fistarol G.O."/>
            <person name="Salomon P.S."/>
            <person name="Sawabe T."/>
            <person name="Mino S."/>
            <person name="Hosokawa M."/>
            <person name="Miyashita H."/>
            <person name="Maruyama F."/>
            <person name="van Verk M.C."/>
            <person name="Dutilh B.E."/>
            <person name="Thompson C.C."/>
            <person name="Thompson F.L."/>
        </authorList>
    </citation>
    <scope>NUCLEOTIDE SEQUENCE [LARGE SCALE GENOMIC DNA]</scope>
    <source>
        <strain evidence="5 6">CCMR0081</strain>
    </source>
</reference>
<dbReference type="CDD" id="cd00092">
    <property type="entry name" value="HTH_CRP"/>
    <property type="match status" value="1"/>
</dbReference>
<dbReference type="InterPro" id="IPR014710">
    <property type="entry name" value="RmlC-like_jellyroll"/>
</dbReference>
<protein>
    <submittedName>
        <fullName evidence="5">Crp/Fnr family transcriptional regulator</fullName>
    </submittedName>
</protein>
<organism evidence="5 6">
    <name type="scientific">Adonisia turfae CCMR0081</name>
    <dbReference type="NCBI Taxonomy" id="2292702"/>
    <lineage>
        <taxon>Bacteria</taxon>
        <taxon>Bacillati</taxon>
        <taxon>Cyanobacteriota</taxon>
        <taxon>Adonisia</taxon>
        <taxon>Adonisia turfae</taxon>
    </lineage>
</organism>
<dbReference type="GO" id="GO:0003677">
    <property type="term" value="F:DNA binding"/>
    <property type="evidence" value="ECO:0007669"/>
    <property type="project" value="UniProtKB-KW"/>
</dbReference>
<dbReference type="SMART" id="SM00419">
    <property type="entry name" value="HTH_CRP"/>
    <property type="match status" value="1"/>
</dbReference>
<accession>A0A6M0RUH2</accession>
<dbReference type="Gene3D" id="1.10.10.10">
    <property type="entry name" value="Winged helix-like DNA-binding domain superfamily/Winged helix DNA-binding domain"/>
    <property type="match status" value="1"/>
</dbReference>
<dbReference type="SUPFAM" id="SSF51206">
    <property type="entry name" value="cAMP-binding domain-like"/>
    <property type="match status" value="1"/>
</dbReference>
<dbReference type="InterPro" id="IPR036388">
    <property type="entry name" value="WH-like_DNA-bd_sf"/>
</dbReference>
<feature type="domain" description="HTH crp-type" evidence="4">
    <location>
        <begin position="107"/>
        <end position="180"/>
    </location>
</feature>
<comment type="caution">
    <text evidence="5">The sequence shown here is derived from an EMBL/GenBank/DDBJ whole genome shotgun (WGS) entry which is preliminary data.</text>
</comment>